<dbReference type="InterPro" id="IPR029058">
    <property type="entry name" value="AB_hydrolase_fold"/>
</dbReference>
<dbReference type="EMBL" id="JACSPO010000008">
    <property type="protein sequence ID" value="MBD8063193.1"/>
    <property type="molecule type" value="Genomic_DNA"/>
</dbReference>
<evidence type="ECO:0000313" key="3">
    <source>
        <dbReference type="EMBL" id="MBD8063193.1"/>
    </source>
</evidence>
<protein>
    <submittedName>
        <fullName evidence="3">Alpha/beta fold hydrolase</fullName>
    </submittedName>
</protein>
<evidence type="ECO:0000259" key="2">
    <source>
        <dbReference type="Pfam" id="PF00561"/>
    </source>
</evidence>
<proteinExistence type="predicted"/>
<dbReference type="GO" id="GO:0016787">
    <property type="term" value="F:hydrolase activity"/>
    <property type="evidence" value="ECO:0007669"/>
    <property type="project" value="UniProtKB-KW"/>
</dbReference>
<accession>A0ABR8Z5B0</accession>
<feature type="domain" description="AB hydrolase-1" evidence="2">
    <location>
        <begin position="21"/>
        <end position="252"/>
    </location>
</feature>
<keyword evidence="1 3" id="KW-0378">Hydrolase</keyword>
<dbReference type="RefSeq" id="WP_251840290.1">
    <property type="nucleotide sequence ID" value="NZ_JACSPO010000008.1"/>
</dbReference>
<dbReference type="Gene3D" id="3.40.50.1820">
    <property type="entry name" value="alpha/beta hydrolase"/>
    <property type="match status" value="1"/>
</dbReference>
<dbReference type="Proteomes" id="UP000661894">
    <property type="component" value="Unassembled WGS sequence"/>
</dbReference>
<sequence>MERRVRRGGLTFDVRDEGSGPPVLLLHGFPQDSTSWRHVVPRLRAAGLRTITMDQRGYSPGARPAARAAYRLEFLVADVVAVLDAAGVDRAHVVGHDWGGGAAWMAGSRHPDRVASLTVVSTPHPAALTAAMLRSDQALRSSYMAFFQLPGLPERLLRSRVERILVSAGLPPEQARLYQERMREPGAARGALNWYRGVPLSREGAGRVGVPTTYVWGEADPYLGRRAAELTRDYVYGDYEFLPLPGGHWLPELSPDAVADAVVRRVASAS</sequence>
<dbReference type="InterPro" id="IPR000073">
    <property type="entry name" value="AB_hydrolase_1"/>
</dbReference>
<keyword evidence="4" id="KW-1185">Reference proteome</keyword>
<comment type="caution">
    <text evidence="3">The sequence shown here is derived from an EMBL/GenBank/DDBJ whole genome shotgun (WGS) entry which is preliminary data.</text>
</comment>
<dbReference type="PRINTS" id="PR00111">
    <property type="entry name" value="ABHYDROLASE"/>
</dbReference>
<dbReference type="InterPro" id="IPR000639">
    <property type="entry name" value="Epox_hydrolase-like"/>
</dbReference>
<name>A0ABR8Z5B0_9MICO</name>
<evidence type="ECO:0000313" key="4">
    <source>
        <dbReference type="Proteomes" id="UP000661894"/>
    </source>
</evidence>
<dbReference type="PRINTS" id="PR00412">
    <property type="entry name" value="EPOXHYDRLASE"/>
</dbReference>
<dbReference type="Pfam" id="PF00561">
    <property type="entry name" value="Abhydrolase_1"/>
    <property type="match status" value="1"/>
</dbReference>
<organism evidence="3 4">
    <name type="scientific">Oceanitalea stevensii</name>
    <dbReference type="NCBI Taxonomy" id="2763072"/>
    <lineage>
        <taxon>Bacteria</taxon>
        <taxon>Bacillati</taxon>
        <taxon>Actinomycetota</taxon>
        <taxon>Actinomycetes</taxon>
        <taxon>Micrococcales</taxon>
        <taxon>Bogoriellaceae</taxon>
        <taxon>Georgenia</taxon>
    </lineage>
</organism>
<reference evidence="3 4" key="1">
    <citation type="submission" date="2020-08" db="EMBL/GenBank/DDBJ databases">
        <title>A Genomic Blueprint of the Chicken Gut Microbiome.</title>
        <authorList>
            <person name="Gilroy R."/>
            <person name="Ravi A."/>
            <person name="Getino M."/>
            <person name="Pursley I."/>
            <person name="Horton D.L."/>
            <person name="Alikhan N.-F."/>
            <person name="Baker D."/>
            <person name="Gharbi K."/>
            <person name="Hall N."/>
            <person name="Watson M."/>
            <person name="Adriaenssens E.M."/>
            <person name="Foster-Nyarko E."/>
            <person name="Jarju S."/>
            <person name="Secka A."/>
            <person name="Antonio M."/>
            <person name="Oren A."/>
            <person name="Chaudhuri R."/>
            <person name="La Ragione R.M."/>
            <person name="Hildebrand F."/>
            <person name="Pallen M.J."/>
        </authorList>
    </citation>
    <scope>NUCLEOTIDE SEQUENCE [LARGE SCALE GENOMIC DNA]</scope>
    <source>
        <strain evidence="3 4">Sa1BUA1</strain>
    </source>
</reference>
<gene>
    <name evidence="3" type="ORF">H9624_12790</name>
</gene>
<evidence type="ECO:0000256" key="1">
    <source>
        <dbReference type="ARBA" id="ARBA00022801"/>
    </source>
</evidence>
<dbReference type="SUPFAM" id="SSF53474">
    <property type="entry name" value="alpha/beta-Hydrolases"/>
    <property type="match status" value="1"/>
</dbReference>
<dbReference type="PANTHER" id="PTHR43329">
    <property type="entry name" value="EPOXIDE HYDROLASE"/>
    <property type="match status" value="1"/>
</dbReference>